<feature type="region of interest" description="Disordered" evidence="5">
    <location>
        <begin position="371"/>
        <end position="402"/>
    </location>
</feature>
<dbReference type="InterPro" id="IPR016024">
    <property type="entry name" value="ARM-type_fold"/>
</dbReference>
<evidence type="ECO:0000256" key="1">
    <source>
        <dbReference type="ARBA" id="ARBA00045876"/>
    </source>
</evidence>
<reference evidence="8 9" key="1">
    <citation type="submission" date="2024-02" db="EMBL/GenBank/DDBJ databases">
        <authorList>
            <person name="Chen Y."/>
            <person name="Shah S."/>
            <person name="Dougan E. K."/>
            <person name="Thang M."/>
            <person name="Chan C."/>
        </authorList>
    </citation>
    <scope>NUCLEOTIDE SEQUENCE [LARGE SCALE GENOMIC DNA]</scope>
</reference>
<sequence length="956" mass="104041">MVLQQTSPSMRKALQEGLLEVFCKLVRQPVAGHNLTGAIWKLACLSPRGHAPCLQEVGAGLTARKRTRPTPDPEPGHPLSNTLLRGARLRHRRPLVREVAVKALGHIAIAEELGRVRAAAAQTLSGLARKNEPRSLREAVEGLDQVLRPCDKVAAAINHETAWVDWKWDHQDGGGPGITIEGAHRDGWVAVQWDTGRRTRCRVGAEGSYDLVVDSSTLPVPGEVLRLAERGVRVRRGLDWKWGHQDGGGPGTVIECEQEGWVGVKWDAGGEEHGYRYRVGAEGRYDLIVDSPSLAASATGHVLSSAELGLRVRRGPDWKWGNQDRGGLGTTEACSMPGWITVKWDHRTTRANYRVGAHGQYDLFRANTAEDIPVPEGNPQRDGGEAFGQVWSRPDCGDHPGNPDMDGWFRVIQVRSESGEEVDAEAAASTPPSPCPRQVLDDPDGTCIRSDEPEPPELDTDAGHDEQWLDVAEAANMKCAICMCVARDALAHGCGNLFCEMCWTRWIAETDQPSCPVCRGDGDSIVTAPRDQRKILNLMIQCPLGCKETCRLGDKRGHMSRCGKRTLCCSECKEEVQAETLSIHHKDRSRLMSCEVCGEQVAVDQLEAHMKANARSHIQALLRANQSLKEENESLRRTHKTPDLVTIRELIGVLGDECPEACRAAAWSNKGHRYERSVRWLQELAELLGHDCSKVRWAALEALAQTSRKGDDAVVAFLVPCLEDADIDIRTAAVDALRRVALHGDPATVRGASMLLEHRDGSVRAGALRTLSWVARVGDAEVMAKAKSCLEDGVSNVRAAALHAMAELVTHKGDVDVIARVVGKLSDSESFVRGAALESLLKVADQGDATAVPAVLELLEHPDGRVRLAAVEALGQVAPKNDASIISTVAELMEDRHTGVCCVAVQVLGHLGAGDAQCRQLLLQRRYDAEAAQPVRAAAAYVLEAGGLEEVKWSSR</sequence>
<dbReference type="GO" id="GO:0016740">
    <property type="term" value="F:transferase activity"/>
    <property type="evidence" value="ECO:0007669"/>
    <property type="project" value="UniProtKB-KW"/>
</dbReference>
<name>A0ABP0QLV9_9DINO</name>
<dbReference type="Gene3D" id="3.30.40.10">
    <property type="entry name" value="Zinc/RING finger domain, C3HC4 (zinc finger)"/>
    <property type="match status" value="1"/>
</dbReference>
<dbReference type="InterPro" id="IPR021133">
    <property type="entry name" value="HEAT_type_2"/>
</dbReference>
<feature type="region of interest" description="Disordered" evidence="5">
    <location>
        <begin position="419"/>
        <end position="463"/>
    </location>
</feature>
<dbReference type="InterPro" id="IPR011989">
    <property type="entry name" value="ARM-like"/>
</dbReference>
<comment type="function">
    <text evidence="1">Catalyzes the hydroxylation of the N(6)-(4-aminobutyl)-L-lysine intermediate produced by deoxyhypusine synthase/DHPS on a critical lysine of the eukaryotic translation initiation factor 5A/eIF-5A. This is the second step of the post-translational modification of that lysine into an unusual amino acid residue named hypusine. Hypusination is unique to mature eIF-5A factor and is essential for its function.</text>
</comment>
<evidence type="ECO:0000256" key="4">
    <source>
        <dbReference type="SAM" id="Coils"/>
    </source>
</evidence>
<feature type="domain" description="RING-type" evidence="6">
    <location>
        <begin position="479"/>
        <end position="519"/>
    </location>
</feature>
<dbReference type="PROSITE" id="PS51416">
    <property type="entry name" value="MIB_HERC2"/>
    <property type="match status" value="3"/>
</dbReference>
<keyword evidence="9" id="KW-1185">Reference proteome</keyword>
<dbReference type="Pfam" id="PF13646">
    <property type="entry name" value="HEAT_2"/>
    <property type="match status" value="3"/>
</dbReference>
<accession>A0ABP0QLV9</accession>
<dbReference type="SUPFAM" id="SSF48371">
    <property type="entry name" value="ARM repeat"/>
    <property type="match status" value="1"/>
</dbReference>
<dbReference type="Gene3D" id="2.30.30.40">
    <property type="entry name" value="SH3 Domains"/>
    <property type="match status" value="3"/>
</dbReference>
<dbReference type="PROSITE" id="PS50077">
    <property type="entry name" value="HEAT_REPEAT"/>
    <property type="match status" value="1"/>
</dbReference>
<dbReference type="PANTHER" id="PTHR12697">
    <property type="entry name" value="PBS LYASE HEAT-LIKE PROTEIN"/>
    <property type="match status" value="1"/>
</dbReference>
<evidence type="ECO:0000256" key="2">
    <source>
        <dbReference type="PROSITE-ProRule" id="PRU00103"/>
    </source>
</evidence>
<dbReference type="InterPro" id="IPR010606">
    <property type="entry name" value="Mib_Herc2"/>
</dbReference>
<feature type="domain" description="MIB/HERC2" evidence="7">
    <location>
        <begin position="146"/>
        <end position="217"/>
    </location>
</feature>
<dbReference type="InterPro" id="IPR001841">
    <property type="entry name" value="Znf_RING"/>
</dbReference>
<dbReference type="InterPro" id="IPR013083">
    <property type="entry name" value="Znf_RING/FYVE/PHD"/>
</dbReference>
<dbReference type="Gene3D" id="1.25.10.10">
    <property type="entry name" value="Leucine-rich Repeat Variant"/>
    <property type="match status" value="2"/>
</dbReference>
<dbReference type="InterPro" id="IPR037252">
    <property type="entry name" value="Mib_Herc2_sf"/>
</dbReference>
<dbReference type="Pfam" id="PF06701">
    <property type="entry name" value="MIB_HERC2"/>
    <property type="match status" value="2"/>
</dbReference>
<keyword evidence="4" id="KW-0175">Coiled coil</keyword>
<protein>
    <submittedName>
        <fullName evidence="8">E3 ubiquitin-protein ligase MIB2 (Mind bomb homolog 2) (RING-type E3 ubiquitin transferase MIB2)</fullName>
    </submittedName>
</protein>
<comment type="caution">
    <text evidence="8">The sequence shown here is derived from an EMBL/GenBank/DDBJ whole genome shotgun (WGS) entry which is preliminary data.</text>
</comment>
<dbReference type="InterPro" id="IPR004155">
    <property type="entry name" value="PBS_lyase_HEAT"/>
</dbReference>
<proteinExistence type="predicted"/>
<feature type="domain" description="MIB/HERC2" evidence="7">
    <location>
        <begin position="298"/>
        <end position="369"/>
    </location>
</feature>
<feature type="coiled-coil region" evidence="4">
    <location>
        <begin position="611"/>
        <end position="638"/>
    </location>
</feature>
<evidence type="ECO:0000259" key="7">
    <source>
        <dbReference type="PROSITE" id="PS51416"/>
    </source>
</evidence>
<evidence type="ECO:0000313" key="8">
    <source>
        <dbReference type="EMBL" id="CAK9089206.1"/>
    </source>
</evidence>
<keyword evidence="3" id="KW-0479">Metal-binding</keyword>
<feature type="repeat" description="HEAT" evidence="2">
    <location>
        <begin position="851"/>
        <end position="888"/>
    </location>
</feature>
<feature type="domain" description="MIB/HERC2" evidence="7">
    <location>
        <begin position="220"/>
        <end position="293"/>
    </location>
</feature>
<keyword evidence="8" id="KW-0808">Transferase</keyword>
<evidence type="ECO:0000256" key="3">
    <source>
        <dbReference type="PROSITE-ProRule" id="PRU00175"/>
    </source>
</evidence>
<keyword evidence="3" id="KW-0862">Zinc</keyword>
<keyword evidence="3" id="KW-0863">Zinc-finger</keyword>
<dbReference type="PROSITE" id="PS50089">
    <property type="entry name" value="ZF_RING_2"/>
    <property type="match status" value="1"/>
</dbReference>
<evidence type="ECO:0000256" key="5">
    <source>
        <dbReference type="SAM" id="MobiDB-lite"/>
    </source>
</evidence>
<evidence type="ECO:0000259" key="6">
    <source>
        <dbReference type="PROSITE" id="PS50089"/>
    </source>
</evidence>
<dbReference type="SMART" id="SM00567">
    <property type="entry name" value="EZ_HEAT"/>
    <property type="match status" value="6"/>
</dbReference>
<gene>
    <name evidence="8" type="ORF">SCF082_LOCUS42098</name>
</gene>
<dbReference type="Proteomes" id="UP001642464">
    <property type="component" value="Unassembled WGS sequence"/>
</dbReference>
<dbReference type="SUPFAM" id="SSF159034">
    <property type="entry name" value="Mib/herc2 domain-like"/>
    <property type="match status" value="3"/>
</dbReference>
<evidence type="ECO:0000313" key="9">
    <source>
        <dbReference type="Proteomes" id="UP001642464"/>
    </source>
</evidence>
<organism evidence="8 9">
    <name type="scientific">Durusdinium trenchii</name>
    <dbReference type="NCBI Taxonomy" id="1381693"/>
    <lineage>
        <taxon>Eukaryota</taxon>
        <taxon>Sar</taxon>
        <taxon>Alveolata</taxon>
        <taxon>Dinophyceae</taxon>
        <taxon>Suessiales</taxon>
        <taxon>Symbiodiniaceae</taxon>
        <taxon>Durusdinium</taxon>
    </lineage>
</organism>
<feature type="region of interest" description="Disordered" evidence="5">
    <location>
        <begin position="64"/>
        <end position="84"/>
    </location>
</feature>
<dbReference type="SUPFAM" id="SSF57850">
    <property type="entry name" value="RING/U-box"/>
    <property type="match status" value="1"/>
</dbReference>
<dbReference type="EMBL" id="CAXAMM010039818">
    <property type="protein sequence ID" value="CAK9089206.1"/>
    <property type="molecule type" value="Genomic_DNA"/>
</dbReference>
<dbReference type="PANTHER" id="PTHR12697:SF5">
    <property type="entry name" value="DEOXYHYPUSINE HYDROXYLASE"/>
    <property type="match status" value="1"/>
</dbReference>